<evidence type="ECO:0000259" key="7">
    <source>
        <dbReference type="Pfam" id="PF19358"/>
    </source>
</evidence>
<evidence type="ECO:0000256" key="2">
    <source>
        <dbReference type="ARBA" id="ARBA00022692"/>
    </source>
</evidence>
<feature type="transmembrane region" description="Helical" evidence="5">
    <location>
        <begin position="243"/>
        <end position="260"/>
    </location>
</feature>
<dbReference type="Pfam" id="PF04932">
    <property type="entry name" value="Wzy_C"/>
    <property type="match status" value="1"/>
</dbReference>
<evidence type="ECO:0000256" key="5">
    <source>
        <dbReference type="SAM" id="Phobius"/>
    </source>
</evidence>
<feature type="transmembrane region" description="Helical" evidence="5">
    <location>
        <begin position="204"/>
        <end position="231"/>
    </location>
</feature>
<feature type="transmembrane region" description="Helical" evidence="5">
    <location>
        <begin position="172"/>
        <end position="192"/>
    </location>
</feature>
<feature type="domain" description="O-antigen ligase-related" evidence="6">
    <location>
        <begin position="208"/>
        <end position="359"/>
    </location>
</feature>
<dbReference type="PANTHER" id="PTHR37422:SF21">
    <property type="entry name" value="EXOQ-LIKE PROTEIN"/>
    <property type="match status" value="1"/>
</dbReference>
<dbReference type="Proteomes" id="UP001595828">
    <property type="component" value="Unassembled WGS sequence"/>
</dbReference>
<dbReference type="InterPro" id="IPR007016">
    <property type="entry name" value="O-antigen_ligase-rel_domated"/>
</dbReference>
<dbReference type="InterPro" id="IPR017528">
    <property type="entry name" value="CHP03097O-antigen_lig-rel"/>
</dbReference>
<dbReference type="GO" id="GO:0016874">
    <property type="term" value="F:ligase activity"/>
    <property type="evidence" value="ECO:0007669"/>
    <property type="project" value="UniProtKB-KW"/>
</dbReference>
<feature type="transmembrane region" description="Helical" evidence="5">
    <location>
        <begin position="351"/>
        <end position="369"/>
    </location>
</feature>
<dbReference type="InterPro" id="IPR045979">
    <property type="entry name" value="DUF5935"/>
</dbReference>
<gene>
    <name evidence="8" type="ORF">ACFO0A_05110</name>
</gene>
<evidence type="ECO:0000256" key="1">
    <source>
        <dbReference type="ARBA" id="ARBA00004141"/>
    </source>
</evidence>
<keyword evidence="8" id="KW-0436">Ligase</keyword>
<protein>
    <submittedName>
        <fullName evidence="8">O-glycosylation ligase, exosortase A system-associated</fullName>
    </submittedName>
</protein>
<keyword evidence="3 5" id="KW-1133">Transmembrane helix</keyword>
<feature type="transmembrane region" description="Helical" evidence="5">
    <location>
        <begin position="399"/>
        <end position="427"/>
    </location>
</feature>
<dbReference type="InterPro" id="IPR051533">
    <property type="entry name" value="WaaL-like"/>
</dbReference>
<dbReference type="RefSeq" id="WP_379537886.1">
    <property type="nucleotide sequence ID" value="NZ_JBHSDR010000003.1"/>
</dbReference>
<keyword evidence="9" id="KW-1185">Reference proteome</keyword>
<dbReference type="Pfam" id="PF19358">
    <property type="entry name" value="DUF5935"/>
    <property type="match status" value="1"/>
</dbReference>
<evidence type="ECO:0000259" key="6">
    <source>
        <dbReference type="Pfam" id="PF04932"/>
    </source>
</evidence>
<feature type="transmembrane region" description="Helical" evidence="5">
    <location>
        <begin position="131"/>
        <end position="152"/>
    </location>
</feature>
<evidence type="ECO:0000313" key="8">
    <source>
        <dbReference type="EMBL" id="MFC4294436.1"/>
    </source>
</evidence>
<dbReference type="EMBL" id="JBHSDR010000003">
    <property type="protein sequence ID" value="MFC4294436.1"/>
    <property type="molecule type" value="Genomic_DNA"/>
</dbReference>
<evidence type="ECO:0000256" key="4">
    <source>
        <dbReference type="ARBA" id="ARBA00023136"/>
    </source>
</evidence>
<proteinExistence type="predicted"/>
<feature type="transmembrane region" description="Helical" evidence="5">
    <location>
        <begin position="43"/>
        <end position="64"/>
    </location>
</feature>
<feature type="domain" description="DUF5935" evidence="7">
    <location>
        <begin position="1"/>
        <end position="193"/>
    </location>
</feature>
<evidence type="ECO:0000313" key="9">
    <source>
        <dbReference type="Proteomes" id="UP001595828"/>
    </source>
</evidence>
<reference evidence="9" key="1">
    <citation type="journal article" date="2019" name="Int. J. Syst. Evol. Microbiol.">
        <title>The Global Catalogue of Microorganisms (GCM) 10K type strain sequencing project: providing services to taxonomists for standard genome sequencing and annotation.</title>
        <authorList>
            <consortium name="The Broad Institute Genomics Platform"/>
            <consortium name="The Broad Institute Genome Sequencing Center for Infectious Disease"/>
            <person name="Wu L."/>
            <person name="Ma J."/>
        </authorList>
    </citation>
    <scope>NUCLEOTIDE SEQUENCE [LARGE SCALE GENOMIC DNA]</scope>
    <source>
        <strain evidence="9">CGMCC 1.12989</strain>
    </source>
</reference>
<feature type="transmembrane region" description="Helical" evidence="5">
    <location>
        <begin position="76"/>
        <end position="93"/>
    </location>
</feature>
<sequence length="455" mass="50262">MIDLLLTAFVFAMLAAGLRKPFVLVLTYLYIDILAPQKISWFLLHNIPISLIAFVLAFIGYLYVDDKRGSRFTLRQGLIALLLVYCGITTLGADFPQEALTKWDWVWKALVFAIFLPLTLRTRLRIEAATLVMVLSAGAIVIGGSIKTLVSGGGYGELHLFVNDNSGLYEGSIISCVAIAIIPLALWLARFGTIFPPDWKVKTFAWALSFASVLIPVGTAARTGLLCLGALVSMALRTARRRVLYTLLIAGVGLVAVPFLPPSFTTRMETIANHSADQSASTRLAVWAWTLDYAKEHPFGGGFEAYRQNRLSIDMVETQASGNTTATEVATVTDRGRAYHSSYFEMLGEQGWPGLALWLLLHGLGVWQMEVLRRRFRREVPEGQEWIGPLAQALLQAQVVYLVGSLFVGIAFQPFCYMVVALQCALWSMAQRLRQPRTVAVPLARRRPRAPAVPA</sequence>
<accession>A0ABV8RQ70</accession>
<organism evidence="8 9">
    <name type="scientific">Novosphingobium tardum</name>
    <dbReference type="NCBI Taxonomy" id="1538021"/>
    <lineage>
        <taxon>Bacteria</taxon>
        <taxon>Pseudomonadati</taxon>
        <taxon>Pseudomonadota</taxon>
        <taxon>Alphaproteobacteria</taxon>
        <taxon>Sphingomonadales</taxon>
        <taxon>Sphingomonadaceae</taxon>
        <taxon>Novosphingobium</taxon>
    </lineage>
</organism>
<dbReference type="PANTHER" id="PTHR37422">
    <property type="entry name" value="TEICHURONIC ACID BIOSYNTHESIS PROTEIN TUAE"/>
    <property type="match status" value="1"/>
</dbReference>
<keyword evidence="2 5" id="KW-0812">Transmembrane</keyword>
<keyword evidence="4 5" id="KW-0472">Membrane</keyword>
<dbReference type="NCBIfam" id="TIGR03097">
    <property type="entry name" value="PEP_O_lig_1"/>
    <property type="match status" value="1"/>
</dbReference>
<name>A0ABV8RQ70_9SPHN</name>
<evidence type="ECO:0000256" key="3">
    <source>
        <dbReference type="ARBA" id="ARBA00022989"/>
    </source>
</evidence>
<comment type="subcellular location">
    <subcellularLocation>
        <location evidence="1">Membrane</location>
        <topology evidence="1">Multi-pass membrane protein</topology>
    </subcellularLocation>
</comment>
<comment type="caution">
    <text evidence="8">The sequence shown here is derived from an EMBL/GenBank/DDBJ whole genome shotgun (WGS) entry which is preliminary data.</text>
</comment>